<gene>
    <name evidence="3" type="ORF">FGL95_01425</name>
</gene>
<dbReference type="EMBL" id="VCQU01000001">
    <property type="protein sequence ID" value="NMN93698.1"/>
    <property type="molecule type" value="Genomic_DNA"/>
</dbReference>
<keyword evidence="1" id="KW-0812">Transmembrane</keyword>
<feature type="transmembrane region" description="Helical" evidence="1">
    <location>
        <begin position="243"/>
        <end position="264"/>
    </location>
</feature>
<organism evidence="3 4">
    <name type="scientific">Antrihabitans stalactiti</name>
    <dbReference type="NCBI Taxonomy" id="2584121"/>
    <lineage>
        <taxon>Bacteria</taxon>
        <taxon>Bacillati</taxon>
        <taxon>Actinomycetota</taxon>
        <taxon>Actinomycetes</taxon>
        <taxon>Mycobacteriales</taxon>
        <taxon>Nocardiaceae</taxon>
        <taxon>Antrihabitans</taxon>
    </lineage>
</organism>
<keyword evidence="1" id="KW-1133">Transmembrane helix</keyword>
<comment type="caution">
    <text evidence="3">The sequence shown here is derived from an EMBL/GenBank/DDBJ whole genome shotgun (WGS) entry which is preliminary data.</text>
</comment>
<reference evidence="3 4" key="2">
    <citation type="submission" date="2020-06" db="EMBL/GenBank/DDBJ databases">
        <title>Antribacter stalactiti gen. nov., sp. nov., a new member of the family Nacardiaceae isolated from a cave.</title>
        <authorList>
            <person name="Kim I.S."/>
        </authorList>
    </citation>
    <scope>NUCLEOTIDE SEQUENCE [LARGE SCALE GENOMIC DNA]</scope>
    <source>
        <strain evidence="3 4">YC2-7</strain>
    </source>
</reference>
<dbReference type="Proteomes" id="UP000535543">
    <property type="component" value="Unassembled WGS sequence"/>
</dbReference>
<sequence length="315" mass="34767">MAAATVVTIFHRTRDRAAFLDWADEIVRAAKKFSGFRDAQTVAPESVDLDWATAVRFDDETALHAWLDSAAKREVFADGATRGFLGANADLILVPGCLPPGTAVFSHAVAPGREQHFEDVQSRLAAQIAAFSGAEGVALLGPRDDGRWFAVLRFRTDRQLADWLGSRERSEALPELRSELTEDFKVVVSSTPFGSILRFANGKAQVTPRWKTGMLILLVLYPTVMTLSRFLNPVLIDHGAPLWLSTWLSEIVSVGLLTGVLMPFATRRFRHWLDPVDGSGLKVTAIGIAIVVVAYAATLTLFASVRWLQFWDYPR</sequence>
<dbReference type="Pfam" id="PF03992">
    <property type="entry name" value="ABM"/>
    <property type="match status" value="1"/>
</dbReference>
<keyword evidence="3" id="KW-0503">Monooxygenase</keyword>
<dbReference type="InterPro" id="IPR007138">
    <property type="entry name" value="ABM_dom"/>
</dbReference>
<dbReference type="InterPro" id="IPR038762">
    <property type="entry name" value="ABM_predict"/>
</dbReference>
<accession>A0A848K8H2</accession>
<dbReference type="InterPro" id="IPR011008">
    <property type="entry name" value="Dimeric_a/b-barrel"/>
</dbReference>
<dbReference type="AlphaFoldDB" id="A0A848K8H2"/>
<feature type="transmembrane region" description="Helical" evidence="1">
    <location>
        <begin position="213"/>
        <end position="231"/>
    </location>
</feature>
<dbReference type="RefSeq" id="WP_169584397.1">
    <property type="nucleotide sequence ID" value="NZ_VCQU01000001.1"/>
</dbReference>
<dbReference type="SUPFAM" id="SSF54909">
    <property type="entry name" value="Dimeric alpha+beta barrel"/>
    <property type="match status" value="2"/>
</dbReference>
<evidence type="ECO:0000259" key="2">
    <source>
        <dbReference type="Pfam" id="PF03992"/>
    </source>
</evidence>
<evidence type="ECO:0000313" key="3">
    <source>
        <dbReference type="EMBL" id="NMN93698.1"/>
    </source>
</evidence>
<dbReference type="PANTHER" id="PTHR40057">
    <property type="entry name" value="SLR1162 PROTEIN"/>
    <property type="match status" value="1"/>
</dbReference>
<name>A0A848K8H2_9NOCA</name>
<keyword evidence="1" id="KW-0472">Membrane</keyword>
<reference evidence="3 4" key="1">
    <citation type="submission" date="2019-05" db="EMBL/GenBank/DDBJ databases">
        <authorList>
            <person name="Lee S.D."/>
        </authorList>
    </citation>
    <scope>NUCLEOTIDE SEQUENCE [LARGE SCALE GENOMIC DNA]</scope>
    <source>
        <strain evidence="3 4">YC2-7</strain>
    </source>
</reference>
<protein>
    <submittedName>
        <fullName evidence="3">Antibiotic biosynthesis monooxygenase</fullName>
    </submittedName>
</protein>
<dbReference type="GO" id="GO:0004497">
    <property type="term" value="F:monooxygenase activity"/>
    <property type="evidence" value="ECO:0007669"/>
    <property type="project" value="UniProtKB-KW"/>
</dbReference>
<dbReference type="Gene3D" id="3.30.70.100">
    <property type="match status" value="2"/>
</dbReference>
<proteinExistence type="predicted"/>
<evidence type="ECO:0000313" key="4">
    <source>
        <dbReference type="Proteomes" id="UP000535543"/>
    </source>
</evidence>
<evidence type="ECO:0000256" key="1">
    <source>
        <dbReference type="SAM" id="Phobius"/>
    </source>
</evidence>
<feature type="domain" description="ABM" evidence="2">
    <location>
        <begin position="104"/>
        <end position="170"/>
    </location>
</feature>
<keyword evidence="4" id="KW-1185">Reference proteome</keyword>
<feature type="transmembrane region" description="Helical" evidence="1">
    <location>
        <begin position="285"/>
        <end position="308"/>
    </location>
</feature>
<keyword evidence="3" id="KW-0560">Oxidoreductase</keyword>
<dbReference type="PANTHER" id="PTHR40057:SF1">
    <property type="entry name" value="SLR1162 PROTEIN"/>
    <property type="match status" value="1"/>
</dbReference>